<dbReference type="Proteomes" id="UP000825258">
    <property type="component" value="Chromosome"/>
</dbReference>
<evidence type="ECO:0000313" key="3">
    <source>
        <dbReference type="Proteomes" id="UP000825258"/>
    </source>
</evidence>
<evidence type="ECO:0000256" key="1">
    <source>
        <dbReference type="SAM" id="Phobius"/>
    </source>
</evidence>
<reference evidence="2 3" key="1">
    <citation type="submission" date="2021-06" db="EMBL/GenBank/DDBJ databases">
        <title>Whole genome sequences of Flavobacterium sp. KK2020170 and assembly.</title>
        <authorList>
            <person name="Kitahara K."/>
            <person name="Miyoshi S."/>
            <person name="Uesaka K."/>
        </authorList>
    </citation>
    <scope>NUCLEOTIDE SEQUENCE [LARGE SCALE GENOMIC DNA]</scope>
    <source>
        <strain evidence="2 3">KK2020170</strain>
    </source>
</reference>
<accession>A0ABN6HX61</accession>
<dbReference type="EMBL" id="AP024749">
    <property type="protein sequence ID" value="BCY28032.1"/>
    <property type="molecule type" value="Genomic_DNA"/>
</dbReference>
<feature type="transmembrane region" description="Helical" evidence="1">
    <location>
        <begin position="6"/>
        <end position="26"/>
    </location>
</feature>
<feature type="transmembrane region" description="Helical" evidence="1">
    <location>
        <begin position="38"/>
        <end position="56"/>
    </location>
</feature>
<keyword evidence="3" id="KW-1185">Reference proteome</keyword>
<gene>
    <name evidence="2" type="ORF">KK2020170_09000</name>
</gene>
<keyword evidence="1" id="KW-0812">Transmembrane</keyword>
<proteinExistence type="predicted"/>
<keyword evidence="1" id="KW-1133">Transmembrane helix</keyword>
<name>A0ABN6HX61_9FLAO</name>
<evidence type="ECO:0000313" key="2">
    <source>
        <dbReference type="EMBL" id="BCY28032.1"/>
    </source>
</evidence>
<protein>
    <submittedName>
        <fullName evidence="2">Uncharacterized protein</fullName>
    </submittedName>
</protein>
<sequence length="58" mass="6639">MKYFQIIRAVLFLGSTGLLSIIFLLQDNDFIFKSLVKAFIIAIVIVYVLPTLFNSIKE</sequence>
<keyword evidence="1" id="KW-0472">Membrane</keyword>
<organism evidence="2 3">
    <name type="scientific">Flavobacterium okayamense</name>
    <dbReference type="NCBI Taxonomy" id="2830782"/>
    <lineage>
        <taxon>Bacteria</taxon>
        <taxon>Pseudomonadati</taxon>
        <taxon>Bacteroidota</taxon>
        <taxon>Flavobacteriia</taxon>
        <taxon>Flavobacteriales</taxon>
        <taxon>Flavobacteriaceae</taxon>
        <taxon>Flavobacterium</taxon>
    </lineage>
</organism>